<accession>A0ABQ2EYG9</accession>
<evidence type="ECO:0008006" key="3">
    <source>
        <dbReference type="Google" id="ProtNLM"/>
    </source>
</evidence>
<evidence type="ECO:0000313" key="1">
    <source>
        <dbReference type="EMBL" id="GGK31486.1"/>
    </source>
</evidence>
<comment type="caution">
    <text evidence="1">The sequence shown here is derived from an EMBL/GenBank/DDBJ whole genome shotgun (WGS) entry which is preliminary data.</text>
</comment>
<reference evidence="2" key="1">
    <citation type="journal article" date="2019" name="Int. J. Syst. Evol. Microbiol.">
        <title>The Global Catalogue of Microorganisms (GCM) 10K type strain sequencing project: providing services to taxonomists for standard genome sequencing and annotation.</title>
        <authorList>
            <consortium name="The Broad Institute Genomics Platform"/>
            <consortium name="The Broad Institute Genome Sequencing Center for Infectious Disease"/>
            <person name="Wu L."/>
            <person name="Ma J."/>
        </authorList>
    </citation>
    <scope>NUCLEOTIDE SEQUENCE [LARGE SCALE GENOMIC DNA]</scope>
    <source>
        <strain evidence="2">CGMCC 4.7275</strain>
    </source>
</reference>
<protein>
    <recommendedName>
        <fullName evidence="3">Tetratricopeptide repeat protein</fullName>
    </recommendedName>
</protein>
<name>A0ABQ2EYG9_9ACTN</name>
<keyword evidence="2" id="KW-1185">Reference proteome</keyword>
<sequence>MRTLFRHLLDEREWQDYRAFLPRFKQAAKELSQLEGDPSLATLEPALKTFQAWYYGTRQPQVDPRRVLVHMFGLSIDRLWSGPPDEQTPALVSPAGTPHTETRADIGTGLREMRRTGAMAARRAMEFAMGSERDQVGEETLGFLSDEVKRIAEAYPRVPLSEIWADLAQAQDEAFRLMESGRARPSQTRDLHFMATVLSFLMAKGSHDMGDARTAMMQARAAGFCARQSEHTGLVALVDGLQSFISYWANRPEDALHYARKGMHESATLRGTVCVWLPGLEARAAALLGDEQTVRSANERAETLREQVVLDDLDSLGGLFTYPEAKQSYYTVESAVLLGRGDAQLAVQAEETVRRFSNREDPGWAFGDQAGSQCNLALVRLFADDLDGAAEAIRPVLDLAPSHRNNGIVVSAERVRDALVRSAGRDATVARDLSTEIAMFQPVRPALLR</sequence>
<gene>
    <name evidence="1" type="ORF">GCM10011583_74180</name>
</gene>
<organism evidence="1 2">
    <name type="scientific">Streptomyces camponoticapitis</name>
    <dbReference type="NCBI Taxonomy" id="1616125"/>
    <lineage>
        <taxon>Bacteria</taxon>
        <taxon>Bacillati</taxon>
        <taxon>Actinomycetota</taxon>
        <taxon>Actinomycetes</taxon>
        <taxon>Kitasatosporales</taxon>
        <taxon>Streptomycetaceae</taxon>
        <taxon>Streptomyces</taxon>
    </lineage>
</organism>
<dbReference type="RefSeq" id="WP_229701439.1">
    <property type="nucleotide sequence ID" value="NZ_BMMV01000046.1"/>
</dbReference>
<evidence type="ECO:0000313" key="2">
    <source>
        <dbReference type="Proteomes" id="UP000660265"/>
    </source>
</evidence>
<dbReference type="Proteomes" id="UP000660265">
    <property type="component" value="Unassembled WGS sequence"/>
</dbReference>
<dbReference type="EMBL" id="BMMV01000046">
    <property type="protein sequence ID" value="GGK31486.1"/>
    <property type="molecule type" value="Genomic_DNA"/>
</dbReference>
<proteinExistence type="predicted"/>